<dbReference type="GO" id="GO:0016874">
    <property type="term" value="F:ligase activity"/>
    <property type="evidence" value="ECO:0007669"/>
    <property type="project" value="UniProtKB-KW"/>
</dbReference>
<feature type="domain" description="AMP-binding enzyme C-terminal" evidence="1">
    <location>
        <begin position="3"/>
        <end position="37"/>
    </location>
</feature>
<dbReference type="EMBL" id="AUZX01008454">
    <property type="protein sequence ID" value="EQD55856.1"/>
    <property type="molecule type" value="Genomic_DNA"/>
</dbReference>
<dbReference type="Pfam" id="PF13193">
    <property type="entry name" value="AMP-binding_C"/>
    <property type="match status" value="1"/>
</dbReference>
<gene>
    <name evidence="2" type="ORF">B1A_11766</name>
</gene>
<comment type="caution">
    <text evidence="2">The sequence shown here is derived from an EMBL/GenBank/DDBJ whole genome shotgun (WGS) entry which is preliminary data.</text>
</comment>
<organism evidence="2">
    <name type="scientific">mine drainage metagenome</name>
    <dbReference type="NCBI Taxonomy" id="410659"/>
    <lineage>
        <taxon>unclassified sequences</taxon>
        <taxon>metagenomes</taxon>
        <taxon>ecological metagenomes</taxon>
    </lineage>
</organism>
<accession>T1A5B7</accession>
<feature type="non-terminal residue" evidence="2">
    <location>
        <position position="1"/>
    </location>
</feature>
<dbReference type="SUPFAM" id="SSF56801">
    <property type="entry name" value="Acetyl-CoA synthetase-like"/>
    <property type="match status" value="1"/>
</dbReference>
<name>T1A5B7_9ZZZZ</name>
<reference evidence="2" key="1">
    <citation type="submission" date="2013-08" db="EMBL/GenBank/DDBJ databases">
        <authorList>
            <person name="Mendez C."/>
            <person name="Richter M."/>
            <person name="Ferrer M."/>
            <person name="Sanchez J."/>
        </authorList>
    </citation>
    <scope>NUCLEOTIDE SEQUENCE</scope>
</reference>
<sequence length="62" mass="7149">TSTEEDMRAYARGQIAHFKIPRYVRFVEEFPMTVSGKVQKYLMRQISVKELGLLAAQDIETA</sequence>
<reference evidence="2" key="2">
    <citation type="journal article" date="2014" name="ISME J.">
        <title>Microbial stratification in low pH oxic and suboxic macroscopic growths along an acid mine drainage.</title>
        <authorList>
            <person name="Mendez-Garcia C."/>
            <person name="Mesa V."/>
            <person name="Sprenger R.R."/>
            <person name="Richter M."/>
            <person name="Diez M.S."/>
            <person name="Solano J."/>
            <person name="Bargiela R."/>
            <person name="Golyshina O.V."/>
            <person name="Manteca A."/>
            <person name="Ramos J.L."/>
            <person name="Gallego J.R."/>
            <person name="Llorente I."/>
            <person name="Martins Dos Santos V.A."/>
            <person name="Jensen O.N."/>
            <person name="Pelaez A.I."/>
            <person name="Sanchez J."/>
            <person name="Ferrer M."/>
        </authorList>
    </citation>
    <scope>NUCLEOTIDE SEQUENCE</scope>
</reference>
<evidence type="ECO:0000313" key="2">
    <source>
        <dbReference type="EMBL" id="EQD55856.1"/>
    </source>
</evidence>
<evidence type="ECO:0000259" key="1">
    <source>
        <dbReference type="Pfam" id="PF13193"/>
    </source>
</evidence>
<keyword evidence="2" id="KW-0436">Ligase</keyword>
<dbReference type="AlphaFoldDB" id="T1A5B7"/>
<dbReference type="Gene3D" id="3.30.300.30">
    <property type="match status" value="1"/>
</dbReference>
<dbReference type="InterPro" id="IPR025110">
    <property type="entry name" value="AMP-bd_C"/>
</dbReference>
<dbReference type="InterPro" id="IPR045851">
    <property type="entry name" value="AMP-bd_C_sf"/>
</dbReference>
<proteinExistence type="predicted"/>
<protein>
    <submittedName>
        <fullName evidence="2">AMP-dependent synthetase and ligase</fullName>
    </submittedName>
</protein>